<evidence type="ECO:0000256" key="1">
    <source>
        <dbReference type="ARBA" id="ARBA00022679"/>
    </source>
</evidence>
<dbReference type="PIRSF" id="PIRSF036625">
    <property type="entry name" value="GAF_ANTAR"/>
    <property type="match status" value="1"/>
</dbReference>
<organism evidence="6 7">
    <name type="scientific">Saccharothrix australiensis</name>
    <dbReference type="NCBI Taxonomy" id="2072"/>
    <lineage>
        <taxon>Bacteria</taxon>
        <taxon>Bacillati</taxon>
        <taxon>Actinomycetota</taxon>
        <taxon>Actinomycetes</taxon>
        <taxon>Pseudonocardiales</taxon>
        <taxon>Pseudonocardiaceae</taxon>
        <taxon>Saccharothrix</taxon>
    </lineage>
</organism>
<evidence type="ECO:0000256" key="2">
    <source>
        <dbReference type="ARBA" id="ARBA00022777"/>
    </source>
</evidence>
<dbReference type="SMART" id="SM00065">
    <property type="entry name" value="GAF"/>
    <property type="match status" value="1"/>
</dbReference>
<dbReference type="Gene3D" id="3.30.450.40">
    <property type="match status" value="1"/>
</dbReference>
<evidence type="ECO:0000256" key="3">
    <source>
        <dbReference type="ARBA" id="ARBA00023015"/>
    </source>
</evidence>
<dbReference type="InterPro" id="IPR003018">
    <property type="entry name" value="GAF"/>
</dbReference>
<dbReference type="OrthoDB" id="4629915at2"/>
<dbReference type="PROSITE" id="PS50921">
    <property type="entry name" value="ANTAR"/>
    <property type="match status" value="1"/>
</dbReference>
<dbReference type="SUPFAM" id="SSF52172">
    <property type="entry name" value="CheY-like"/>
    <property type="match status" value="1"/>
</dbReference>
<keyword evidence="7" id="KW-1185">Reference proteome</keyword>
<dbReference type="Pfam" id="PF13185">
    <property type="entry name" value="GAF_2"/>
    <property type="match status" value="1"/>
</dbReference>
<feature type="domain" description="ANTAR" evidence="5">
    <location>
        <begin position="164"/>
        <end position="225"/>
    </location>
</feature>
<dbReference type="SMART" id="SM01012">
    <property type="entry name" value="ANTAR"/>
    <property type="match status" value="1"/>
</dbReference>
<dbReference type="AlphaFoldDB" id="A0A495W195"/>
<evidence type="ECO:0000259" key="5">
    <source>
        <dbReference type="PROSITE" id="PS50921"/>
    </source>
</evidence>
<sequence>MADDDSVMALARELVEVSRLVEDDDVAGVARRFLDRLVRTVPGCDHALLTVRGDDGPEAVAASGESPRLDSLSGSGPIGEALEYREPRRIADTAEDSRWTWFAAELALEGFRSCLVLPVPTTRPFSAALTLLSRAPHRFDEDAYDVVLLLTLHAGAVFDNVRLYHDSRKLVDNLTTALHTRHVIGQAQGILMHRFSCTTGETFALLRRASQHGNTKLRDVAAAVVSGQEGGRLSDVLAEYGLTQVADPSPSLGE</sequence>
<keyword evidence="3" id="KW-0805">Transcription regulation</keyword>
<accession>A0A495W195</accession>
<dbReference type="InterPro" id="IPR029016">
    <property type="entry name" value="GAF-like_dom_sf"/>
</dbReference>
<evidence type="ECO:0000313" key="7">
    <source>
        <dbReference type="Proteomes" id="UP000282084"/>
    </source>
</evidence>
<evidence type="ECO:0000313" key="6">
    <source>
        <dbReference type="EMBL" id="RKT55461.1"/>
    </source>
</evidence>
<keyword evidence="1" id="KW-0808">Transferase</keyword>
<dbReference type="InterPro" id="IPR005561">
    <property type="entry name" value="ANTAR"/>
</dbReference>
<dbReference type="Proteomes" id="UP000282084">
    <property type="component" value="Unassembled WGS sequence"/>
</dbReference>
<dbReference type="RefSeq" id="WP_121007158.1">
    <property type="nucleotide sequence ID" value="NZ_RBXO01000001.1"/>
</dbReference>
<keyword evidence="2" id="KW-0418">Kinase</keyword>
<dbReference type="EMBL" id="RBXO01000001">
    <property type="protein sequence ID" value="RKT55461.1"/>
    <property type="molecule type" value="Genomic_DNA"/>
</dbReference>
<dbReference type="InterPro" id="IPR012074">
    <property type="entry name" value="GAF_ANTAR"/>
</dbReference>
<gene>
    <name evidence="6" type="ORF">C8E97_4129</name>
</gene>
<dbReference type="GO" id="GO:0003723">
    <property type="term" value="F:RNA binding"/>
    <property type="evidence" value="ECO:0007669"/>
    <property type="project" value="InterPro"/>
</dbReference>
<dbReference type="Gene3D" id="1.10.10.10">
    <property type="entry name" value="Winged helix-like DNA-binding domain superfamily/Winged helix DNA-binding domain"/>
    <property type="match status" value="1"/>
</dbReference>
<dbReference type="SUPFAM" id="SSF55781">
    <property type="entry name" value="GAF domain-like"/>
    <property type="match status" value="1"/>
</dbReference>
<dbReference type="InterPro" id="IPR036388">
    <property type="entry name" value="WH-like_DNA-bd_sf"/>
</dbReference>
<proteinExistence type="predicted"/>
<evidence type="ECO:0000256" key="4">
    <source>
        <dbReference type="ARBA" id="ARBA00023163"/>
    </source>
</evidence>
<dbReference type="GO" id="GO:0016301">
    <property type="term" value="F:kinase activity"/>
    <property type="evidence" value="ECO:0007669"/>
    <property type="project" value="UniProtKB-KW"/>
</dbReference>
<dbReference type="InterPro" id="IPR011006">
    <property type="entry name" value="CheY-like_superfamily"/>
</dbReference>
<dbReference type="Pfam" id="PF03861">
    <property type="entry name" value="ANTAR"/>
    <property type="match status" value="1"/>
</dbReference>
<protein>
    <submittedName>
        <fullName evidence="6">GAF domain-containing protein</fullName>
    </submittedName>
</protein>
<keyword evidence="4" id="KW-0804">Transcription</keyword>
<reference evidence="6 7" key="1">
    <citation type="submission" date="2018-10" db="EMBL/GenBank/DDBJ databases">
        <title>Sequencing the genomes of 1000 actinobacteria strains.</title>
        <authorList>
            <person name="Klenk H.-P."/>
        </authorList>
    </citation>
    <scope>NUCLEOTIDE SEQUENCE [LARGE SCALE GENOMIC DNA]</scope>
    <source>
        <strain evidence="6 7">DSM 43800</strain>
    </source>
</reference>
<comment type="caution">
    <text evidence="6">The sequence shown here is derived from an EMBL/GenBank/DDBJ whole genome shotgun (WGS) entry which is preliminary data.</text>
</comment>
<name>A0A495W195_9PSEU</name>